<evidence type="ECO:0000256" key="1">
    <source>
        <dbReference type="SAM" id="Phobius"/>
    </source>
</evidence>
<keyword evidence="1" id="KW-0812">Transmembrane</keyword>
<proteinExistence type="predicted"/>
<evidence type="ECO:0000313" key="2">
    <source>
        <dbReference type="EMBL" id="GAA1770897.1"/>
    </source>
</evidence>
<keyword evidence="1" id="KW-0472">Membrane</keyword>
<dbReference type="EMBL" id="BAAALS010000029">
    <property type="protein sequence ID" value="GAA1770897.1"/>
    <property type="molecule type" value="Genomic_DNA"/>
</dbReference>
<dbReference type="RefSeq" id="WP_344086309.1">
    <property type="nucleotide sequence ID" value="NZ_BAAALS010000029.1"/>
</dbReference>
<evidence type="ECO:0000313" key="3">
    <source>
        <dbReference type="Proteomes" id="UP001500655"/>
    </source>
</evidence>
<comment type="caution">
    <text evidence="2">The sequence shown here is derived from an EMBL/GenBank/DDBJ whole genome shotgun (WGS) entry which is preliminary data.</text>
</comment>
<sequence length="150" mass="15933">MNAERLRDDRGDTLIELLITVIIMGIAVAVLIGGIATSIRITDIHRKQAVAGAAVRDLAEAIESRVAASPTGYVDCAGPDAYRASYTPPAGYAHTLAVTYWDGSAFTSTCGGTDRALQRLRLTVSSQDGRASESLDLVIRRPCRPTDPAC</sequence>
<reference evidence="3" key="1">
    <citation type="journal article" date="2019" name="Int. J. Syst. Evol. Microbiol.">
        <title>The Global Catalogue of Microorganisms (GCM) 10K type strain sequencing project: providing services to taxonomists for standard genome sequencing and annotation.</title>
        <authorList>
            <consortium name="The Broad Institute Genomics Platform"/>
            <consortium name="The Broad Institute Genome Sequencing Center for Infectious Disease"/>
            <person name="Wu L."/>
            <person name="Ma J."/>
        </authorList>
    </citation>
    <scope>NUCLEOTIDE SEQUENCE [LARGE SCALE GENOMIC DNA]</scope>
    <source>
        <strain evidence="3">JCM 13249</strain>
    </source>
</reference>
<dbReference type="Gene3D" id="3.30.700.10">
    <property type="entry name" value="Glycoprotein, Type 4 Pilin"/>
    <property type="match status" value="1"/>
</dbReference>
<protein>
    <submittedName>
        <fullName evidence="2">Prepilin-type N-terminal cleavage/methylation domain-containing protein</fullName>
    </submittedName>
</protein>
<keyword evidence="3" id="KW-1185">Reference proteome</keyword>
<dbReference type="SUPFAM" id="SSF54523">
    <property type="entry name" value="Pili subunits"/>
    <property type="match status" value="1"/>
</dbReference>
<dbReference type="InterPro" id="IPR045584">
    <property type="entry name" value="Pilin-like"/>
</dbReference>
<dbReference type="Proteomes" id="UP001500655">
    <property type="component" value="Unassembled WGS sequence"/>
</dbReference>
<organism evidence="2 3">
    <name type="scientific">Luedemannella helvata</name>
    <dbReference type="NCBI Taxonomy" id="349315"/>
    <lineage>
        <taxon>Bacteria</taxon>
        <taxon>Bacillati</taxon>
        <taxon>Actinomycetota</taxon>
        <taxon>Actinomycetes</taxon>
        <taxon>Micromonosporales</taxon>
        <taxon>Micromonosporaceae</taxon>
        <taxon>Luedemannella</taxon>
    </lineage>
</organism>
<keyword evidence="1" id="KW-1133">Transmembrane helix</keyword>
<gene>
    <name evidence="2" type="ORF">GCM10009681_47950</name>
</gene>
<feature type="transmembrane region" description="Helical" evidence="1">
    <location>
        <begin position="17"/>
        <end position="39"/>
    </location>
</feature>
<name>A0ABP4X5K6_9ACTN</name>
<accession>A0ABP4X5K6</accession>